<accession>A0ACC4BMM8</accession>
<sequence>MLDMEKETELFGSGEKDNLIDDADGLLLYEYESDEAFLIQICEWIYVSMLATFLYVPWLLLLIIPIPPYGSGLHLCSRVHIIWFPSFMLECMLTWEV</sequence>
<proteinExistence type="predicted"/>
<dbReference type="Proteomes" id="UP000309997">
    <property type="component" value="Unassembled WGS sequence"/>
</dbReference>
<gene>
    <name evidence="1" type="ORF">D5086_017642</name>
</gene>
<evidence type="ECO:0000313" key="2">
    <source>
        <dbReference type="Proteomes" id="UP000309997"/>
    </source>
</evidence>
<evidence type="ECO:0000313" key="1">
    <source>
        <dbReference type="EMBL" id="KAL3579807.1"/>
    </source>
</evidence>
<reference evidence="1 2" key="1">
    <citation type="journal article" date="2024" name="Plant Biotechnol. J.">
        <title>Genome and CRISPR/Cas9 system of a widespread forest tree (Populus alba) in the world.</title>
        <authorList>
            <person name="Liu Y.J."/>
            <person name="Jiang P.F."/>
            <person name="Han X.M."/>
            <person name="Li X.Y."/>
            <person name="Wang H.M."/>
            <person name="Wang Y.J."/>
            <person name="Wang X.X."/>
            <person name="Zeng Q.Y."/>
        </authorList>
    </citation>
    <scope>NUCLEOTIDE SEQUENCE [LARGE SCALE GENOMIC DNA]</scope>
    <source>
        <strain evidence="2">cv. PAL-ZL1</strain>
    </source>
</reference>
<protein>
    <submittedName>
        <fullName evidence="1">Uncharacterized protein</fullName>
    </submittedName>
</protein>
<keyword evidence="2" id="KW-1185">Reference proteome</keyword>
<name>A0ACC4BMM8_POPAL</name>
<organism evidence="1 2">
    <name type="scientific">Populus alba</name>
    <name type="common">White poplar</name>
    <dbReference type="NCBI Taxonomy" id="43335"/>
    <lineage>
        <taxon>Eukaryota</taxon>
        <taxon>Viridiplantae</taxon>
        <taxon>Streptophyta</taxon>
        <taxon>Embryophyta</taxon>
        <taxon>Tracheophyta</taxon>
        <taxon>Spermatophyta</taxon>
        <taxon>Magnoliopsida</taxon>
        <taxon>eudicotyledons</taxon>
        <taxon>Gunneridae</taxon>
        <taxon>Pentapetalae</taxon>
        <taxon>rosids</taxon>
        <taxon>fabids</taxon>
        <taxon>Malpighiales</taxon>
        <taxon>Salicaceae</taxon>
        <taxon>Saliceae</taxon>
        <taxon>Populus</taxon>
    </lineage>
</organism>
<dbReference type="EMBL" id="RCHU02000009">
    <property type="protein sequence ID" value="KAL3579807.1"/>
    <property type="molecule type" value="Genomic_DNA"/>
</dbReference>
<comment type="caution">
    <text evidence="1">The sequence shown here is derived from an EMBL/GenBank/DDBJ whole genome shotgun (WGS) entry which is preliminary data.</text>
</comment>